<comment type="caution">
    <text evidence="1">The sequence shown here is derived from an EMBL/GenBank/DDBJ whole genome shotgun (WGS) entry which is preliminary data.</text>
</comment>
<sequence>MNRNLTNLMSDKQKAWIESLLKNNEIEDLESYLLVLIDKEIALNDKWLNVYRTINKDLDN</sequence>
<gene>
    <name evidence="1" type="ORF">LCGC14_0066260</name>
</gene>
<reference evidence="1" key="1">
    <citation type="journal article" date="2015" name="Nature">
        <title>Complex archaea that bridge the gap between prokaryotes and eukaryotes.</title>
        <authorList>
            <person name="Spang A."/>
            <person name="Saw J.H."/>
            <person name="Jorgensen S.L."/>
            <person name="Zaremba-Niedzwiedzka K."/>
            <person name="Martijn J."/>
            <person name="Lind A.E."/>
            <person name="van Eijk R."/>
            <person name="Schleper C."/>
            <person name="Guy L."/>
            <person name="Ettema T.J."/>
        </authorList>
    </citation>
    <scope>NUCLEOTIDE SEQUENCE</scope>
</reference>
<protein>
    <submittedName>
        <fullName evidence="1">Uncharacterized protein</fullName>
    </submittedName>
</protein>
<accession>A0A0F9W1V3</accession>
<name>A0A0F9W1V3_9ZZZZ</name>
<organism evidence="1">
    <name type="scientific">marine sediment metagenome</name>
    <dbReference type="NCBI Taxonomy" id="412755"/>
    <lineage>
        <taxon>unclassified sequences</taxon>
        <taxon>metagenomes</taxon>
        <taxon>ecological metagenomes</taxon>
    </lineage>
</organism>
<dbReference type="EMBL" id="LAZR01000016">
    <property type="protein sequence ID" value="KKO06208.1"/>
    <property type="molecule type" value="Genomic_DNA"/>
</dbReference>
<proteinExistence type="predicted"/>
<evidence type="ECO:0000313" key="1">
    <source>
        <dbReference type="EMBL" id="KKO06208.1"/>
    </source>
</evidence>
<dbReference type="AlphaFoldDB" id="A0A0F9W1V3"/>